<dbReference type="PANTHER" id="PTHR30093:SF2">
    <property type="entry name" value="TYPE II SECRETION SYSTEM PROTEIN H"/>
    <property type="match status" value="1"/>
</dbReference>
<keyword evidence="1" id="KW-0812">Transmembrane</keyword>
<feature type="domain" description="DUF1559" evidence="2">
    <location>
        <begin position="91"/>
        <end position="165"/>
    </location>
</feature>
<dbReference type="InterPro" id="IPR045584">
    <property type="entry name" value="Pilin-like"/>
</dbReference>
<dbReference type="Pfam" id="PF07596">
    <property type="entry name" value="SBP_bac_10"/>
    <property type="match status" value="1"/>
</dbReference>
<reference evidence="3 4" key="1">
    <citation type="submission" date="2019-02" db="EMBL/GenBank/DDBJ databases">
        <title>Deep-cultivation of Planctomycetes and their phenomic and genomic characterization uncovers novel biology.</title>
        <authorList>
            <person name="Wiegand S."/>
            <person name="Jogler M."/>
            <person name="Boedeker C."/>
            <person name="Pinto D."/>
            <person name="Vollmers J."/>
            <person name="Rivas-Marin E."/>
            <person name="Kohn T."/>
            <person name="Peeters S.H."/>
            <person name="Heuer A."/>
            <person name="Rast P."/>
            <person name="Oberbeckmann S."/>
            <person name="Bunk B."/>
            <person name="Jeske O."/>
            <person name="Meyerdierks A."/>
            <person name="Storesund J.E."/>
            <person name="Kallscheuer N."/>
            <person name="Luecker S."/>
            <person name="Lage O.M."/>
            <person name="Pohl T."/>
            <person name="Merkel B.J."/>
            <person name="Hornburger P."/>
            <person name="Mueller R.-W."/>
            <person name="Bruemmer F."/>
            <person name="Labrenz M."/>
            <person name="Spormann A.M."/>
            <person name="Op den Camp H."/>
            <person name="Overmann J."/>
            <person name="Amann R."/>
            <person name="Jetten M.S.M."/>
            <person name="Mascher T."/>
            <person name="Medema M.H."/>
            <person name="Devos D.P."/>
            <person name="Kaster A.-K."/>
            <person name="Ovreas L."/>
            <person name="Rohde M."/>
            <person name="Galperin M.Y."/>
            <person name="Jogler C."/>
        </authorList>
    </citation>
    <scope>NUCLEOTIDE SEQUENCE [LARGE SCALE GENOMIC DNA]</scope>
    <source>
        <strain evidence="3 4">Pan153</strain>
    </source>
</reference>
<keyword evidence="1" id="KW-0472">Membrane</keyword>
<dbReference type="Proteomes" id="UP000320839">
    <property type="component" value="Chromosome"/>
</dbReference>
<evidence type="ECO:0000259" key="2">
    <source>
        <dbReference type="Pfam" id="PF07596"/>
    </source>
</evidence>
<proteinExistence type="predicted"/>
<gene>
    <name evidence="3" type="ORF">Pan153_46310</name>
</gene>
<dbReference type="SUPFAM" id="SSF54523">
    <property type="entry name" value="Pili subunits"/>
    <property type="match status" value="1"/>
</dbReference>
<organism evidence="3 4">
    <name type="scientific">Gimesia panareensis</name>
    <dbReference type="NCBI Taxonomy" id="2527978"/>
    <lineage>
        <taxon>Bacteria</taxon>
        <taxon>Pseudomonadati</taxon>
        <taxon>Planctomycetota</taxon>
        <taxon>Planctomycetia</taxon>
        <taxon>Planctomycetales</taxon>
        <taxon>Planctomycetaceae</taxon>
        <taxon>Gimesia</taxon>
    </lineage>
</organism>
<evidence type="ECO:0000313" key="4">
    <source>
        <dbReference type="Proteomes" id="UP000320839"/>
    </source>
</evidence>
<keyword evidence="1" id="KW-1133">Transmembrane helix</keyword>
<evidence type="ECO:0000313" key="3">
    <source>
        <dbReference type="EMBL" id="QDV19962.1"/>
    </source>
</evidence>
<protein>
    <recommendedName>
        <fullName evidence="2">DUF1559 domain-containing protein</fullName>
    </recommendedName>
</protein>
<name>A0A518FUE6_9PLAN</name>
<dbReference type="EMBL" id="CP036317">
    <property type="protein sequence ID" value="QDV19962.1"/>
    <property type="molecule type" value="Genomic_DNA"/>
</dbReference>
<accession>A0A518FUE6</accession>
<sequence>MGFSAKNRLQSDLQGRLLTILAMGDSHCHLHRRSKRTVNSNRPGTMAKQKKCMLSIGEIIIALVILAILVILLLPEEQVAYNSGSRERFRSQLKQLGLACQEYQAKYGCLPPAVIPDDTGKPIHSWRAILLPWLEAVGRSEPPAFVYSFSEPWNSPSNRRAVQDNSDLYTLLITSDGTQIIQRSKLAAVTGEHTYWSPRGDCRRIQHPENEGEHHILLMEIPHLEGPWSEPNDITFEEVLTLSQKNGFHPHGSHILYDDGNVSWLSPEELTEANLRQLLCPFETTGSASKAEQSP</sequence>
<evidence type="ECO:0000256" key="1">
    <source>
        <dbReference type="SAM" id="Phobius"/>
    </source>
</evidence>
<feature type="transmembrane region" description="Helical" evidence="1">
    <location>
        <begin position="52"/>
        <end position="74"/>
    </location>
</feature>
<dbReference type="InterPro" id="IPR011453">
    <property type="entry name" value="DUF1559"/>
</dbReference>
<dbReference type="AlphaFoldDB" id="A0A518FUE6"/>
<dbReference type="PANTHER" id="PTHR30093">
    <property type="entry name" value="GENERAL SECRETION PATHWAY PROTEIN G"/>
    <property type="match status" value="1"/>
</dbReference>